<feature type="binding site" evidence="2">
    <location>
        <position position="59"/>
    </location>
    <ligand>
        <name>Mg(2+)</name>
        <dbReference type="ChEBI" id="CHEBI:18420"/>
        <label>2</label>
    </ligand>
</feature>
<feature type="domain" description="PurM-like N-terminal" evidence="3">
    <location>
        <begin position="40"/>
        <end position="152"/>
    </location>
</feature>
<dbReference type="GO" id="GO:0009030">
    <property type="term" value="F:thiamine-phosphate kinase activity"/>
    <property type="evidence" value="ECO:0007669"/>
    <property type="project" value="UniProtKB-UniRule"/>
</dbReference>
<dbReference type="InterPro" id="IPR006283">
    <property type="entry name" value="ThiL-like"/>
</dbReference>
<keyword evidence="2" id="KW-0547">Nucleotide-binding</keyword>
<dbReference type="Gene3D" id="3.30.1330.10">
    <property type="entry name" value="PurM-like, N-terminal domain"/>
    <property type="match status" value="1"/>
</dbReference>
<protein>
    <recommendedName>
        <fullName evidence="2">Thiamine-monophosphate kinase</fullName>
        <shortName evidence="2">TMP kinase</shortName>
        <shortName evidence="2">Thiamine-phosphate kinase</shortName>
        <ecNumber evidence="2">2.7.4.16</ecNumber>
    </recommendedName>
</protein>
<feature type="binding site" evidence="2">
    <location>
        <position position="87"/>
    </location>
    <ligand>
        <name>Mg(2+)</name>
        <dbReference type="ChEBI" id="CHEBI:18420"/>
        <label>2</label>
    </ligand>
</feature>
<evidence type="ECO:0000256" key="2">
    <source>
        <dbReference type="HAMAP-Rule" id="MF_02128"/>
    </source>
</evidence>
<feature type="binding site" evidence="2">
    <location>
        <position position="207"/>
    </location>
    <ligand>
        <name>Mg(2+)</name>
        <dbReference type="ChEBI" id="CHEBI:18420"/>
        <label>3</label>
    </ligand>
</feature>
<evidence type="ECO:0000259" key="3">
    <source>
        <dbReference type="Pfam" id="PF00586"/>
    </source>
</evidence>
<comment type="catalytic activity">
    <reaction evidence="2">
        <text>thiamine phosphate + ATP = thiamine diphosphate + ADP</text>
        <dbReference type="Rhea" id="RHEA:15913"/>
        <dbReference type="ChEBI" id="CHEBI:30616"/>
        <dbReference type="ChEBI" id="CHEBI:37575"/>
        <dbReference type="ChEBI" id="CHEBI:58937"/>
        <dbReference type="ChEBI" id="CHEBI:456216"/>
        <dbReference type="EC" id="2.7.4.16"/>
    </reaction>
</comment>
<dbReference type="Gene3D" id="3.90.650.10">
    <property type="entry name" value="PurM-like C-terminal domain"/>
    <property type="match status" value="1"/>
</dbReference>
<feature type="binding site" evidence="2">
    <location>
        <position position="135"/>
    </location>
    <ligand>
        <name>Mg(2+)</name>
        <dbReference type="ChEBI" id="CHEBI:18420"/>
        <label>1</label>
    </ligand>
</feature>
<feature type="binding site" evidence="2">
    <location>
        <position position="59"/>
    </location>
    <ligand>
        <name>Mg(2+)</name>
        <dbReference type="ChEBI" id="CHEBI:18420"/>
        <label>1</label>
    </ligand>
</feature>
<dbReference type="Proteomes" id="UP000525652">
    <property type="component" value="Unassembled WGS sequence"/>
</dbReference>
<keyword evidence="1 2" id="KW-0784">Thiamine biosynthesis</keyword>
<feature type="binding site" evidence="2">
    <location>
        <position position="160"/>
    </location>
    <ligand>
        <name>ATP</name>
        <dbReference type="ChEBI" id="CHEBI:30616"/>
    </ligand>
</feature>
<comment type="pathway">
    <text evidence="2">Cofactor biosynthesis; thiamine diphosphate biosynthesis; thiamine diphosphate from thiamine phosphate: step 1/1.</text>
</comment>
<evidence type="ECO:0000256" key="1">
    <source>
        <dbReference type="ARBA" id="ARBA00022977"/>
    </source>
</evidence>
<dbReference type="EMBL" id="JACHVA010000138">
    <property type="protein sequence ID" value="MBC2604060.1"/>
    <property type="molecule type" value="Genomic_DNA"/>
</dbReference>
<feature type="binding site" evidence="2">
    <location>
        <position position="42"/>
    </location>
    <ligand>
        <name>Mg(2+)</name>
        <dbReference type="ChEBI" id="CHEBI:18420"/>
        <label>3</label>
    </ligand>
</feature>
<comment type="miscellaneous">
    <text evidence="2">Reaction mechanism of ThiL seems to utilize a direct, inline transfer of the gamma-phosphate of ATP to TMP rather than a phosphorylated enzyme intermediate.</text>
</comment>
<keyword evidence="2" id="KW-0479">Metal-binding</keyword>
<dbReference type="Pfam" id="PF00586">
    <property type="entry name" value="AIRS"/>
    <property type="match status" value="1"/>
</dbReference>
<dbReference type="GO" id="GO:0005524">
    <property type="term" value="F:ATP binding"/>
    <property type="evidence" value="ECO:0007669"/>
    <property type="project" value="UniProtKB-UniRule"/>
</dbReference>
<dbReference type="PANTHER" id="PTHR30270">
    <property type="entry name" value="THIAMINE-MONOPHOSPHATE KINASE"/>
    <property type="match status" value="1"/>
</dbReference>
<feature type="binding site" evidence="2">
    <location>
        <position position="66"/>
    </location>
    <ligand>
        <name>substrate</name>
    </ligand>
</feature>
<dbReference type="SUPFAM" id="SSF56042">
    <property type="entry name" value="PurM C-terminal domain-like"/>
    <property type="match status" value="1"/>
</dbReference>
<reference evidence="5 6" key="1">
    <citation type="submission" date="2020-07" db="EMBL/GenBank/DDBJ databases">
        <authorList>
            <person name="Feng X."/>
        </authorList>
    </citation>
    <scope>NUCLEOTIDE SEQUENCE [LARGE SCALE GENOMIC DNA]</scope>
    <source>
        <strain evidence="5 6">JCM14086</strain>
    </source>
</reference>
<comment type="function">
    <text evidence="2">Catalyzes the ATP-dependent phosphorylation of thiamine-monophosphate (TMP) to form thiamine-pyrophosphate (TPP), the active form of vitamin B1.</text>
</comment>
<comment type="caution">
    <text evidence="2">Lacks conserved residue(s) required for the propagation of feature annotation.</text>
</comment>
<dbReference type="AlphaFoldDB" id="A0A7X1B1T6"/>
<accession>A0A7X1B1T6</accession>
<feature type="domain" description="PurM-like C-terminal" evidence="4">
    <location>
        <begin position="177"/>
        <end position="247"/>
    </location>
</feature>
<dbReference type="PANTHER" id="PTHR30270:SF0">
    <property type="entry name" value="THIAMINE-MONOPHOSPHATE KINASE"/>
    <property type="match status" value="1"/>
</dbReference>
<dbReference type="InterPro" id="IPR036921">
    <property type="entry name" value="PurM-like_N_sf"/>
</dbReference>
<sequence length="329" mass="35388">MFPFTESAVDRLDHIGEKQLLRFIQEWLGAANPPYPRGMGDDTAILPPPKRKHLLLTNDSLVWKRHFDETASASQAGAKLLKRNLSDIAAMGGHPLHAVLALSCGADLSLKWLSEFFTGMAECAQQYGCEINGGDVSQAEPGSFGATLTLLGEADQPVLRTGGADGAWIWASGSLGGSILGHHLDFQPRLSEGQWLAARPEILAMMDITDGLSQDLPKMIPDGLQARIDLSLVPVSDAARAAAQDSGKPAVLHAFTDGEDYELLFITRPGIDPQEFEAAWRKQFNHPLTAMGSLCSAPPPNGSAPSKVVGLDGGNLFEGEGFEHFRIQR</sequence>
<feature type="binding site" evidence="2">
    <location>
        <begin position="134"/>
        <end position="135"/>
    </location>
    <ligand>
        <name>ATP</name>
        <dbReference type="ChEBI" id="CHEBI:30616"/>
    </ligand>
</feature>
<comment type="similarity">
    <text evidence="2">Belongs to the thiamine-monophosphate kinase family.</text>
</comment>
<dbReference type="InterPro" id="IPR010918">
    <property type="entry name" value="PurM-like_C_dom"/>
</dbReference>
<keyword evidence="2" id="KW-0067">ATP-binding</keyword>
<keyword evidence="2 5" id="KW-0418">Kinase</keyword>
<keyword evidence="2" id="KW-0460">Magnesium</keyword>
<dbReference type="GO" id="GO:0009229">
    <property type="term" value="P:thiamine diphosphate biosynthetic process"/>
    <property type="evidence" value="ECO:0007669"/>
    <property type="project" value="UniProtKB-UniRule"/>
</dbReference>
<feature type="binding site" evidence="2">
    <location>
        <position position="42"/>
    </location>
    <ligand>
        <name>Mg(2+)</name>
        <dbReference type="ChEBI" id="CHEBI:18420"/>
        <label>4</label>
    </ligand>
</feature>
<evidence type="ECO:0000313" key="5">
    <source>
        <dbReference type="EMBL" id="MBC2604060.1"/>
    </source>
</evidence>
<gene>
    <name evidence="2" type="primary">thiL</name>
    <name evidence="5" type="ORF">H5P30_19940</name>
</gene>
<dbReference type="GO" id="GO:0009228">
    <property type="term" value="P:thiamine biosynthetic process"/>
    <property type="evidence" value="ECO:0007669"/>
    <property type="project" value="UniProtKB-KW"/>
</dbReference>
<feature type="binding site" evidence="2">
    <location>
        <position position="259"/>
    </location>
    <ligand>
        <name>substrate</name>
    </ligand>
</feature>
<dbReference type="SUPFAM" id="SSF55326">
    <property type="entry name" value="PurM N-terminal domain-like"/>
    <property type="match status" value="1"/>
</dbReference>
<feature type="binding site" evidence="2">
    <location>
        <position position="209"/>
    </location>
    <ligand>
        <name>ATP</name>
        <dbReference type="ChEBI" id="CHEBI:30616"/>
    </ligand>
</feature>
<dbReference type="RefSeq" id="WP_185694677.1">
    <property type="nucleotide sequence ID" value="NZ_JACHVA010000138.1"/>
</dbReference>
<dbReference type="PIRSF" id="PIRSF005303">
    <property type="entry name" value="Thiam_monoph_kin"/>
    <property type="match status" value="1"/>
</dbReference>
<feature type="binding site" evidence="2">
    <location>
        <position position="322"/>
    </location>
    <ligand>
        <name>substrate</name>
    </ligand>
</feature>
<feature type="binding site" evidence="2">
    <location>
        <position position="57"/>
    </location>
    <ligand>
        <name>Mg(2+)</name>
        <dbReference type="ChEBI" id="CHEBI:18420"/>
        <label>4</label>
    </ligand>
</feature>
<dbReference type="UniPathway" id="UPA00060">
    <property type="reaction ID" value="UER00142"/>
</dbReference>
<evidence type="ECO:0000313" key="6">
    <source>
        <dbReference type="Proteomes" id="UP000525652"/>
    </source>
</evidence>
<dbReference type="HAMAP" id="MF_02128">
    <property type="entry name" value="TMP_kinase"/>
    <property type="match status" value="1"/>
</dbReference>
<feature type="binding site" evidence="2">
    <location>
        <position position="210"/>
    </location>
    <ligand>
        <name>Mg(2+)</name>
        <dbReference type="ChEBI" id="CHEBI:18420"/>
        <label>5</label>
    </ligand>
</feature>
<feature type="binding site" evidence="2">
    <location>
        <position position="87"/>
    </location>
    <ligand>
        <name>Mg(2+)</name>
        <dbReference type="ChEBI" id="CHEBI:18420"/>
        <label>3</label>
    </ligand>
</feature>
<dbReference type="GO" id="GO:0000287">
    <property type="term" value="F:magnesium ion binding"/>
    <property type="evidence" value="ECO:0007669"/>
    <property type="project" value="UniProtKB-UniRule"/>
</dbReference>
<comment type="caution">
    <text evidence="5">The sequence shown here is derived from an EMBL/GenBank/DDBJ whole genome shotgun (WGS) entry which is preliminary data.</text>
</comment>
<name>A0A7X1B1T6_9BACT</name>
<keyword evidence="6" id="KW-1185">Reference proteome</keyword>
<dbReference type="Pfam" id="PF02769">
    <property type="entry name" value="AIRS_C"/>
    <property type="match status" value="1"/>
</dbReference>
<keyword evidence="2" id="KW-0808">Transferase</keyword>
<dbReference type="InterPro" id="IPR016188">
    <property type="entry name" value="PurM-like_N"/>
</dbReference>
<proteinExistence type="inferred from homology"/>
<evidence type="ECO:0000259" key="4">
    <source>
        <dbReference type="Pfam" id="PF02769"/>
    </source>
</evidence>
<dbReference type="CDD" id="cd02194">
    <property type="entry name" value="ThiL"/>
    <property type="match status" value="1"/>
</dbReference>
<dbReference type="EC" id="2.7.4.16" evidence="2"/>
<feature type="binding site" evidence="2">
    <location>
        <position position="87"/>
    </location>
    <ligand>
        <name>Mg(2+)</name>
        <dbReference type="ChEBI" id="CHEBI:18420"/>
        <label>4</label>
    </ligand>
</feature>
<dbReference type="InterPro" id="IPR036676">
    <property type="entry name" value="PurM-like_C_sf"/>
</dbReference>
<organism evidence="5 6">
    <name type="scientific">Puniceicoccus vermicola</name>
    <dbReference type="NCBI Taxonomy" id="388746"/>
    <lineage>
        <taxon>Bacteria</taxon>
        <taxon>Pseudomonadati</taxon>
        <taxon>Verrucomicrobiota</taxon>
        <taxon>Opitutia</taxon>
        <taxon>Puniceicoccales</taxon>
        <taxon>Puniceicoccaceae</taxon>
        <taxon>Puniceicoccus</taxon>
    </lineage>
</organism>